<name>A0ABQ3ASA7_9GAMM</name>
<dbReference type="Proteomes" id="UP000601597">
    <property type="component" value="Unassembled WGS sequence"/>
</dbReference>
<evidence type="ECO:0000313" key="2">
    <source>
        <dbReference type="EMBL" id="GGY62505.1"/>
    </source>
</evidence>
<protein>
    <recommendedName>
        <fullName evidence="4">Citrate transporter</fullName>
    </recommendedName>
</protein>
<gene>
    <name evidence="2" type="ORF">GCM10007071_06760</name>
</gene>
<accession>A0ABQ3ASA7</accession>
<reference evidence="3" key="1">
    <citation type="journal article" date="2019" name="Int. J. Syst. Evol. Microbiol.">
        <title>The Global Catalogue of Microorganisms (GCM) 10K type strain sequencing project: providing services to taxonomists for standard genome sequencing and annotation.</title>
        <authorList>
            <consortium name="The Broad Institute Genomics Platform"/>
            <consortium name="The Broad Institute Genome Sequencing Center for Infectious Disease"/>
            <person name="Wu L."/>
            <person name="Ma J."/>
        </authorList>
    </citation>
    <scope>NUCLEOTIDE SEQUENCE [LARGE SCALE GENOMIC DNA]</scope>
    <source>
        <strain evidence="3">KCTC 22280</strain>
    </source>
</reference>
<feature type="transmembrane region" description="Helical" evidence="1">
    <location>
        <begin position="84"/>
        <end position="103"/>
    </location>
</feature>
<feature type="transmembrane region" description="Helical" evidence="1">
    <location>
        <begin position="124"/>
        <end position="151"/>
    </location>
</feature>
<feature type="transmembrane region" description="Helical" evidence="1">
    <location>
        <begin position="426"/>
        <end position="449"/>
    </location>
</feature>
<dbReference type="RefSeq" id="WP_189572748.1">
    <property type="nucleotide sequence ID" value="NZ_BMXV01000001.1"/>
</dbReference>
<comment type="caution">
    <text evidence="2">The sequence shown here is derived from an EMBL/GenBank/DDBJ whole genome shotgun (WGS) entry which is preliminary data.</text>
</comment>
<feature type="transmembrane region" description="Helical" evidence="1">
    <location>
        <begin position="382"/>
        <end position="405"/>
    </location>
</feature>
<proteinExistence type="predicted"/>
<feature type="transmembrane region" description="Helical" evidence="1">
    <location>
        <begin position="54"/>
        <end position="72"/>
    </location>
</feature>
<feature type="transmembrane region" description="Helical" evidence="1">
    <location>
        <begin position="310"/>
        <end position="328"/>
    </location>
</feature>
<keyword evidence="1" id="KW-0472">Membrane</keyword>
<feature type="transmembrane region" description="Helical" evidence="1">
    <location>
        <begin position="340"/>
        <end position="362"/>
    </location>
</feature>
<evidence type="ECO:0000256" key="1">
    <source>
        <dbReference type="SAM" id="Phobius"/>
    </source>
</evidence>
<evidence type="ECO:0008006" key="4">
    <source>
        <dbReference type="Google" id="ProtNLM"/>
    </source>
</evidence>
<sequence length="450" mass="46760">MTQTSPAGPLDLTRSALAYLALFCGVLSLIPGMAVVGASAIVLAILLGWRDLRLVARIIFGLLVAMSLLALVDEPGALMDGAVNMTRLTALILTVMLLSTLLGRSNDLERISASLFAGRPTVRYLSVTFGTLVLAVPLNFGSVGVVSSMIAGQVRRQGESAMARNASRGTLRGFGASPTCSPLSISVVMTVTFLPGLHSWQLIAFSLPLATVYLLSGLIFTERESHAPARDNVTATGLQKYLPWLRFMAIIGVICLGAFLLSGPGQLSYSKAVTLSCLGAVGFLWMHGLINSPAGERAALPSMASVSNELVIVGGSAFLGALISAFALKWLGAGFSLPGWGYPVVAALVPWIFFAGGMVGLNPIVIGTLTGGVLGPIWPLEAVLGLGIGMVSGWGITTGGTPYSANSLLMERVTGYSAKVASYRWNLVHSVISLLAGGILAAVLTWSLAG</sequence>
<feature type="transmembrane region" description="Helical" evidence="1">
    <location>
        <begin position="202"/>
        <end position="221"/>
    </location>
</feature>
<keyword evidence="1" id="KW-1133">Transmembrane helix</keyword>
<keyword evidence="3" id="KW-1185">Reference proteome</keyword>
<feature type="transmembrane region" description="Helical" evidence="1">
    <location>
        <begin position="241"/>
        <end position="261"/>
    </location>
</feature>
<feature type="transmembrane region" description="Helical" evidence="1">
    <location>
        <begin position="20"/>
        <end position="47"/>
    </location>
</feature>
<organism evidence="2 3">
    <name type="scientific">Marinobacter zhanjiangensis</name>
    <dbReference type="NCBI Taxonomy" id="578215"/>
    <lineage>
        <taxon>Bacteria</taxon>
        <taxon>Pseudomonadati</taxon>
        <taxon>Pseudomonadota</taxon>
        <taxon>Gammaproteobacteria</taxon>
        <taxon>Pseudomonadales</taxon>
        <taxon>Marinobacteraceae</taxon>
        <taxon>Marinobacter</taxon>
    </lineage>
</organism>
<dbReference type="EMBL" id="BMXV01000001">
    <property type="protein sequence ID" value="GGY62505.1"/>
    <property type="molecule type" value="Genomic_DNA"/>
</dbReference>
<evidence type="ECO:0000313" key="3">
    <source>
        <dbReference type="Proteomes" id="UP000601597"/>
    </source>
</evidence>
<keyword evidence="1" id="KW-0812">Transmembrane</keyword>